<evidence type="ECO:0000313" key="2">
    <source>
        <dbReference type="Proteomes" id="UP000176864"/>
    </source>
</evidence>
<protein>
    <submittedName>
        <fullName evidence="1">Uncharacterized protein</fullName>
    </submittedName>
</protein>
<organism evidence="1 2">
    <name type="scientific">Candidatus Doudnabacteria bacterium RIFCSPHIGHO2_01_FULL_46_14</name>
    <dbReference type="NCBI Taxonomy" id="1817824"/>
    <lineage>
        <taxon>Bacteria</taxon>
        <taxon>Candidatus Doudnaibacteriota</taxon>
    </lineage>
</organism>
<dbReference type="Proteomes" id="UP000176864">
    <property type="component" value="Unassembled WGS sequence"/>
</dbReference>
<dbReference type="AlphaFoldDB" id="A0A1F5NNG4"/>
<comment type="caution">
    <text evidence="1">The sequence shown here is derived from an EMBL/GenBank/DDBJ whole genome shotgun (WGS) entry which is preliminary data.</text>
</comment>
<evidence type="ECO:0000313" key="1">
    <source>
        <dbReference type="EMBL" id="OGE79226.1"/>
    </source>
</evidence>
<name>A0A1F5NNG4_9BACT</name>
<gene>
    <name evidence="1" type="ORF">A2751_04510</name>
</gene>
<reference evidence="1 2" key="1">
    <citation type="journal article" date="2016" name="Nat. Commun.">
        <title>Thousands of microbial genomes shed light on interconnected biogeochemical processes in an aquifer system.</title>
        <authorList>
            <person name="Anantharaman K."/>
            <person name="Brown C.T."/>
            <person name="Hug L.A."/>
            <person name="Sharon I."/>
            <person name="Castelle C.J."/>
            <person name="Probst A.J."/>
            <person name="Thomas B.C."/>
            <person name="Singh A."/>
            <person name="Wilkins M.J."/>
            <person name="Karaoz U."/>
            <person name="Brodie E.L."/>
            <person name="Williams K.H."/>
            <person name="Hubbard S.S."/>
            <person name="Banfield J.F."/>
        </authorList>
    </citation>
    <scope>NUCLEOTIDE SEQUENCE [LARGE SCALE GENOMIC DNA]</scope>
</reference>
<dbReference type="STRING" id="1817824.A2751_04510"/>
<dbReference type="EMBL" id="MFEK01000006">
    <property type="protein sequence ID" value="OGE79226.1"/>
    <property type="molecule type" value="Genomic_DNA"/>
</dbReference>
<sequence length="141" mass="15475">MFFIATEDPGWLARNSLLRFVTLDQPTIQQMLPVVQAEMSTRGIVGQLHAIELTPTELHEPVHIDATGAKMLGEFILAEKNQIHRELVAASGSSHEFSAFVRSGDRVMSICQKCSIRICLTPNGADLPTKQCSKRTATAKA</sequence>
<proteinExistence type="predicted"/>
<accession>A0A1F5NNG4</accession>